<proteinExistence type="predicted"/>
<protein>
    <submittedName>
        <fullName evidence="1">Uncharacterized protein</fullName>
    </submittedName>
</protein>
<comment type="caution">
    <text evidence="1">The sequence shown here is derived from an EMBL/GenBank/DDBJ whole genome shotgun (WGS) entry which is preliminary data.</text>
</comment>
<gene>
    <name evidence="1" type="ORF">LCGC14_0593060</name>
</gene>
<name>A0A0F9UL82_9ZZZZ</name>
<organism evidence="1">
    <name type="scientific">marine sediment metagenome</name>
    <dbReference type="NCBI Taxonomy" id="412755"/>
    <lineage>
        <taxon>unclassified sequences</taxon>
        <taxon>metagenomes</taxon>
        <taxon>ecological metagenomes</taxon>
    </lineage>
</organism>
<accession>A0A0F9UL82</accession>
<sequence>MMGVEITYLAGVNSIVIKGKEKAFLTTRDSVIFDRDMLTQMIIIMLSRGYLDHKVFDGILEEINTA</sequence>
<dbReference type="EMBL" id="LAZR01000932">
    <property type="protein sequence ID" value="KKN54328.1"/>
    <property type="molecule type" value="Genomic_DNA"/>
</dbReference>
<evidence type="ECO:0000313" key="1">
    <source>
        <dbReference type="EMBL" id="KKN54328.1"/>
    </source>
</evidence>
<dbReference type="AlphaFoldDB" id="A0A0F9UL82"/>
<reference evidence="1" key="1">
    <citation type="journal article" date="2015" name="Nature">
        <title>Complex archaea that bridge the gap between prokaryotes and eukaryotes.</title>
        <authorList>
            <person name="Spang A."/>
            <person name="Saw J.H."/>
            <person name="Jorgensen S.L."/>
            <person name="Zaremba-Niedzwiedzka K."/>
            <person name="Martijn J."/>
            <person name="Lind A.E."/>
            <person name="van Eijk R."/>
            <person name="Schleper C."/>
            <person name="Guy L."/>
            <person name="Ettema T.J."/>
        </authorList>
    </citation>
    <scope>NUCLEOTIDE SEQUENCE</scope>
</reference>